<dbReference type="Proteomes" id="UP001163046">
    <property type="component" value="Unassembled WGS sequence"/>
</dbReference>
<proteinExistence type="predicted"/>
<keyword evidence="2" id="KW-1185">Reference proteome</keyword>
<organism evidence="1 2">
    <name type="scientific">Desmophyllum pertusum</name>
    <dbReference type="NCBI Taxonomy" id="174260"/>
    <lineage>
        <taxon>Eukaryota</taxon>
        <taxon>Metazoa</taxon>
        <taxon>Cnidaria</taxon>
        <taxon>Anthozoa</taxon>
        <taxon>Hexacorallia</taxon>
        <taxon>Scleractinia</taxon>
        <taxon>Caryophylliina</taxon>
        <taxon>Caryophylliidae</taxon>
        <taxon>Desmophyllum</taxon>
    </lineage>
</organism>
<name>A0A9X0CV84_9CNID</name>
<accession>A0A9X0CV84</accession>
<reference evidence="1" key="1">
    <citation type="submission" date="2023-01" db="EMBL/GenBank/DDBJ databases">
        <title>Genome assembly of the deep-sea coral Lophelia pertusa.</title>
        <authorList>
            <person name="Herrera S."/>
            <person name="Cordes E."/>
        </authorList>
    </citation>
    <scope>NUCLEOTIDE SEQUENCE</scope>
    <source>
        <strain evidence="1">USNM1676648</strain>
        <tissue evidence="1">Polyp</tissue>
    </source>
</reference>
<gene>
    <name evidence="1" type="ORF">OS493_040656</name>
</gene>
<evidence type="ECO:0000313" key="2">
    <source>
        <dbReference type="Proteomes" id="UP001163046"/>
    </source>
</evidence>
<protein>
    <submittedName>
        <fullName evidence="1">Uncharacterized protein</fullName>
    </submittedName>
</protein>
<evidence type="ECO:0000313" key="1">
    <source>
        <dbReference type="EMBL" id="KAJ7375523.1"/>
    </source>
</evidence>
<sequence length="54" mass="6123">MMGATRCYAATAILMVIYQKCHVDDAQKANEIRQKYFRNTADCDHEPTPIGAFN</sequence>
<feature type="non-terminal residue" evidence="1">
    <location>
        <position position="1"/>
    </location>
</feature>
<comment type="caution">
    <text evidence="1">The sequence shown here is derived from an EMBL/GenBank/DDBJ whole genome shotgun (WGS) entry which is preliminary data.</text>
</comment>
<dbReference type="EMBL" id="MU826802">
    <property type="protein sequence ID" value="KAJ7375523.1"/>
    <property type="molecule type" value="Genomic_DNA"/>
</dbReference>
<dbReference type="AlphaFoldDB" id="A0A9X0CV84"/>